<accession>A0AC61QK05</accession>
<dbReference type="Proteomes" id="UP000294588">
    <property type="component" value="Unassembled WGS sequence"/>
</dbReference>
<proteinExistence type="predicted"/>
<evidence type="ECO:0000313" key="1">
    <source>
        <dbReference type="EMBL" id="TDF73670.1"/>
    </source>
</evidence>
<organism evidence="1 2">
    <name type="scientific">Candidatus Syntrophosphaera thermopropionivorans</name>
    <dbReference type="NCBI Taxonomy" id="2593015"/>
    <lineage>
        <taxon>Bacteria</taxon>
        <taxon>Pseudomonadati</taxon>
        <taxon>Candidatus Cloacimonadota</taxon>
        <taxon>Candidatus Cloacimonadia</taxon>
        <taxon>Candidatus Cloacimonadales</taxon>
        <taxon>Candidatus Cloacimonadaceae</taxon>
        <taxon>Candidatus Syntrophosphaera</taxon>
    </lineage>
</organism>
<reference evidence="1" key="1">
    <citation type="submission" date="2019-03" db="EMBL/GenBank/DDBJ databases">
        <title>Candidatus Syntrophosphaera thermopropionivorans: a novel player in syntrophic propionate oxidation during anaerobic digestion.</title>
        <authorList>
            <person name="Dyksma S."/>
        </authorList>
    </citation>
    <scope>NUCLEOTIDE SEQUENCE</scope>
    <source>
        <strain evidence="1">W5</strain>
    </source>
</reference>
<keyword evidence="2" id="KW-1185">Reference proteome</keyword>
<name>A0AC61QK05_9BACT</name>
<sequence length="328" mass="37247">MDIQELNFRVATSSALLDNLRTEIAKVIVGQDAIINRLLIGLLANGHILLEGVPGLAKTLIISTLAQAFDCVFKRIQFTPDLLPADITGTLIYNQKTGEFTTKKGPIFANFILADEINRAPAKVQSALLEAMQERQVTIGDTTYPLPRPFFVMATQNPIEQEGTYPLPEAQVDRFLMKLKIKYPNLEEEKVILERMVVERELRVHPVLKPSDLDYMREILADLYMEERLKHYILNLVQATRYPQRYPRISSLTGLIQYGASPRATIFLARAAKANAYLEHRAYVIPDDIKAIGKDVLRHRIILSYEAEAEQVSTEDIITRIFEEIEVP</sequence>
<gene>
    <name evidence="1" type="ORF">E0946_02610</name>
</gene>
<protein>
    <submittedName>
        <fullName evidence="1">AAA family ATPase</fullName>
    </submittedName>
</protein>
<comment type="caution">
    <text evidence="1">The sequence shown here is derived from an EMBL/GenBank/DDBJ whole genome shotgun (WGS) entry which is preliminary data.</text>
</comment>
<evidence type="ECO:0000313" key="2">
    <source>
        <dbReference type="Proteomes" id="UP000294588"/>
    </source>
</evidence>
<dbReference type="EMBL" id="SMOG01000004">
    <property type="protein sequence ID" value="TDF73670.1"/>
    <property type="molecule type" value="Genomic_DNA"/>
</dbReference>